<keyword evidence="5" id="KW-0285">Flavoprotein</keyword>
<comment type="similarity">
    <text evidence="3">Belongs to the complex I 51 kDa subunit family.</text>
</comment>
<dbReference type="Pfam" id="PF01512">
    <property type="entry name" value="Complex1_51K"/>
    <property type="match status" value="1"/>
</dbReference>
<dbReference type="SUPFAM" id="SSF140490">
    <property type="entry name" value="Nqo1C-terminal domain-like"/>
    <property type="match status" value="1"/>
</dbReference>
<sequence>MTIETTATRTPETPVVASRLLAAGADADFTRHLACFGALDVAAAAPRLLAELEASGLTGRGGAGFAAWRKLAATVKAGDSSPRARPVVIGNGAEGEPLSRKDETLMTNAPHLVIDGLLAAGAAVGAGELYLYASEPALSAIQGAVAERADAAGIRIVAAADTFLSGQASAVVNAIETGRPVPRDAVGRLSASGLRGRPTLLHNVETLAHIGLIARYGAAWFRAAGTTTDPGTRLVTVAGDVPQPQVLEVHGGARIDAVLAAAGAEPDRISAVLVGGYHGAWLTADRLGAALSAEALAPHGAHPGAGILLALDRTRCAVQATAEIIDYLAGQSARQCGPCLFGLPALAASWRELATGAAPADAPHRTWTLADAVDGRGACAHPDGTARLSRSATRAFAADIEQHRHGRCLRAAH</sequence>
<evidence type="ECO:0000259" key="11">
    <source>
        <dbReference type="Pfam" id="PF10589"/>
    </source>
</evidence>
<keyword evidence="7" id="KW-0479">Metal-binding</keyword>
<name>A0ABP7ZSC8_9MICO</name>
<evidence type="ECO:0000256" key="3">
    <source>
        <dbReference type="ARBA" id="ARBA00007523"/>
    </source>
</evidence>
<dbReference type="InterPro" id="IPR037207">
    <property type="entry name" value="Nuop51_4Fe4S-bd_sf"/>
</dbReference>
<gene>
    <name evidence="12" type="ORF">GCM10022287_04550</name>
</gene>
<evidence type="ECO:0000313" key="13">
    <source>
        <dbReference type="Proteomes" id="UP001501079"/>
    </source>
</evidence>
<comment type="cofactor">
    <cofactor evidence="2">
        <name>[4Fe-4S] cluster</name>
        <dbReference type="ChEBI" id="CHEBI:49883"/>
    </cofactor>
</comment>
<dbReference type="Gene3D" id="1.20.1440.230">
    <property type="entry name" value="NADH-ubiquinone oxidoreductase 51kDa subunit, iron-sulphur binding domain"/>
    <property type="match status" value="1"/>
</dbReference>
<comment type="cofactor">
    <cofactor evidence="1">
        <name>FMN</name>
        <dbReference type="ChEBI" id="CHEBI:58210"/>
    </cofactor>
</comment>
<dbReference type="PANTHER" id="PTHR11780:SF10">
    <property type="entry name" value="NADH DEHYDROGENASE [UBIQUINONE] FLAVOPROTEIN 1, MITOCHONDRIAL"/>
    <property type="match status" value="1"/>
</dbReference>
<dbReference type="InterPro" id="IPR037225">
    <property type="entry name" value="Nuo51_FMN-bd_sf"/>
</dbReference>
<evidence type="ECO:0000256" key="5">
    <source>
        <dbReference type="ARBA" id="ARBA00022630"/>
    </source>
</evidence>
<dbReference type="SUPFAM" id="SSF142019">
    <property type="entry name" value="Nqo1 FMN-binding domain-like"/>
    <property type="match status" value="1"/>
</dbReference>
<reference evidence="13" key="1">
    <citation type="journal article" date="2019" name="Int. J. Syst. Evol. Microbiol.">
        <title>The Global Catalogue of Microorganisms (GCM) 10K type strain sequencing project: providing services to taxonomists for standard genome sequencing and annotation.</title>
        <authorList>
            <consortium name="The Broad Institute Genomics Platform"/>
            <consortium name="The Broad Institute Genome Sequencing Center for Infectious Disease"/>
            <person name="Wu L."/>
            <person name="Ma J."/>
        </authorList>
    </citation>
    <scope>NUCLEOTIDE SEQUENCE [LARGE SCALE GENOMIC DNA]</scope>
    <source>
        <strain evidence="13">JCM 17591</strain>
    </source>
</reference>
<dbReference type="Proteomes" id="UP001501079">
    <property type="component" value="Unassembled WGS sequence"/>
</dbReference>
<evidence type="ECO:0000313" key="12">
    <source>
        <dbReference type="EMBL" id="GAA4168799.1"/>
    </source>
</evidence>
<feature type="domain" description="NADH-ubiquinone oxidoreductase 51kDa subunit FMN-binding" evidence="10">
    <location>
        <begin position="53"/>
        <end position="210"/>
    </location>
</feature>
<evidence type="ECO:0000256" key="1">
    <source>
        <dbReference type="ARBA" id="ARBA00001917"/>
    </source>
</evidence>
<organism evidence="12 13">
    <name type="scientific">Gryllotalpicola koreensis</name>
    <dbReference type="NCBI Taxonomy" id="993086"/>
    <lineage>
        <taxon>Bacteria</taxon>
        <taxon>Bacillati</taxon>
        <taxon>Actinomycetota</taxon>
        <taxon>Actinomycetes</taxon>
        <taxon>Micrococcales</taxon>
        <taxon>Microbacteriaceae</taxon>
        <taxon>Gryllotalpicola</taxon>
    </lineage>
</organism>
<evidence type="ECO:0000256" key="6">
    <source>
        <dbReference type="ARBA" id="ARBA00022643"/>
    </source>
</evidence>
<evidence type="ECO:0000256" key="9">
    <source>
        <dbReference type="ARBA" id="ARBA00023014"/>
    </source>
</evidence>
<keyword evidence="8" id="KW-0408">Iron</keyword>
<keyword evidence="13" id="KW-1185">Reference proteome</keyword>
<dbReference type="Gene3D" id="3.10.20.600">
    <property type="match status" value="1"/>
</dbReference>
<evidence type="ECO:0000256" key="4">
    <source>
        <dbReference type="ARBA" id="ARBA00022485"/>
    </source>
</evidence>
<evidence type="ECO:0000256" key="2">
    <source>
        <dbReference type="ARBA" id="ARBA00001966"/>
    </source>
</evidence>
<feature type="domain" description="NADH-ubiquinone oxidoreductase 51kDa subunit iron-sulphur binding" evidence="11">
    <location>
        <begin position="320"/>
        <end position="403"/>
    </location>
</feature>
<dbReference type="SUPFAM" id="SSF142984">
    <property type="entry name" value="Nqo1 middle domain-like"/>
    <property type="match status" value="1"/>
</dbReference>
<dbReference type="InterPro" id="IPR050837">
    <property type="entry name" value="ComplexI_51kDa_subunit"/>
</dbReference>
<evidence type="ECO:0000256" key="7">
    <source>
        <dbReference type="ARBA" id="ARBA00022723"/>
    </source>
</evidence>
<comment type="caution">
    <text evidence="12">The sequence shown here is derived from an EMBL/GenBank/DDBJ whole genome shotgun (WGS) entry which is preliminary data.</text>
</comment>
<accession>A0ABP7ZSC8</accession>
<dbReference type="Gene3D" id="3.40.50.11540">
    <property type="entry name" value="NADH-ubiquinone oxidoreductase 51kDa subunit"/>
    <property type="match status" value="1"/>
</dbReference>
<dbReference type="InterPro" id="IPR011538">
    <property type="entry name" value="Nuo51_FMN-bd"/>
</dbReference>
<dbReference type="PANTHER" id="PTHR11780">
    <property type="entry name" value="NADH-UBIQUINONE OXIDOREDUCTASE FLAVOPROTEIN 1 NDUFV1"/>
    <property type="match status" value="1"/>
</dbReference>
<keyword evidence="6" id="KW-0288">FMN</keyword>
<keyword evidence="4" id="KW-0004">4Fe-4S</keyword>
<dbReference type="InterPro" id="IPR019575">
    <property type="entry name" value="Nuop51_4Fe4S-bd"/>
</dbReference>
<dbReference type="EMBL" id="BAABBW010000001">
    <property type="protein sequence ID" value="GAA4168799.1"/>
    <property type="molecule type" value="Genomic_DNA"/>
</dbReference>
<dbReference type="RefSeq" id="WP_344751650.1">
    <property type="nucleotide sequence ID" value="NZ_BAABBW010000001.1"/>
</dbReference>
<keyword evidence="9" id="KW-0411">Iron-sulfur</keyword>
<evidence type="ECO:0000256" key="8">
    <source>
        <dbReference type="ARBA" id="ARBA00023004"/>
    </source>
</evidence>
<dbReference type="Pfam" id="PF10589">
    <property type="entry name" value="NADH_4Fe-4S"/>
    <property type="match status" value="1"/>
</dbReference>
<evidence type="ECO:0000259" key="10">
    <source>
        <dbReference type="Pfam" id="PF01512"/>
    </source>
</evidence>
<protein>
    <submittedName>
        <fullName evidence="12">NADH-ubiquinone oxidoreductase-F iron-sulfur binding region domain-containing protein</fullName>
    </submittedName>
</protein>
<proteinExistence type="inferred from homology"/>